<reference evidence="3" key="1">
    <citation type="submission" date="2020-01" db="EMBL/GenBank/DDBJ databases">
        <title>Development of genomics and gene disruption for Polysphondylium violaceum indicates a role for the polyketide synthase stlB in stalk morphogenesis.</title>
        <authorList>
            <person name="Narita B."/>
            <person name="Kawabe Y."/>
            <person name="Kin K."/>
            <person name="Saito T."/>
            <person name="Gibbs R."/>
            <person name="Kuspa A."/>
            <person name="Muzny D."/>
            <person name="Queller D."/>
            <person name="Richards S."/>
            <person name="Strassman J."/>
            <person name="Sucgang R."/>
            <person name="Worley K."/>
            <person name="Schaap P."/>
        </authorList>
    </citation>
    <scope>NUCLEOTIDE SEQUENCE</scope>
    <source>
        <strain evidence="3">QSvi11</strain>
    </source>
</reference>
<dbReference type="PANTHER" id="PTHR11319">
    <property type="entry name" value="G PROTEIN-COUPLED RECEPTOR-RELATED"/>
    <property type="match status" value="1"/>
</dbReference>
<dbReference type="SUPFAM" id="SSF51126">
    <property type="entry name" value="Pectin lyase-like"/>
    <property type="match status" value="2"/>
</dbReference>
<dbReference type="AlphaFoldDB" id="A0A8J4PWE4"/>
<dbReference type="InterPro" id="IPR011050">
    <property type="entry name" value="Pectin_lyase_fold/virulence"/>
</dbReference>
<keyword evidence="1" id="KW-1133">Transmembrane helix</keyword>
<comment type="caution">
    <text evidence="3">The sequence shown here is derived from an EMBL/GenBank/DDBJ whole genome shotgun (WGS) entry which is preliminary data.</text>
</comment>
<feature type="signal peptide" evidence="2">
    <location>
        <begin position="1"/>
        <end position="21"/>
    </location>
</feature>
<evidence type="ECO:0000256" key="1">
    <source>
        <dbReference type="SAM" id="Phobius"/>
    </source>
</evidence>
<feature type="chain" id="PRO_5035168380" description="Right handed beta helix domain-containing protein" evidence="2">
    <location>
        <begin position="22"/>
        <end position="529"/>
    </location>
</feature>
<evidence type="ECO:0000313" key="4">
    <source>
        <dbReference type="Proteomes" id="UP000695562"/>
    </source>
</evidence>
<dbReference type="InterPro" id="IPR012334">
    <property type="entry name" value="Pectin_lyas_fold"/>
</dbReference>
<proteinExistence type="predicted"/>
<dbReference type="Gene3D" id="2.160.20.10">
    <property type="entry name" value="Single-stranded right-handed beta-helix, Pectin lyase-like"/>
    <property type="match status" value="1"/>
</dbReference>
<keyword evidence="1" id="KW-0472">Membrane</keyword>
<dbReference type="InterPro" id="IPR006626">
    <property type="entry name" value="PbH1"/>
</dbReference>
<protein>
    <recommendedName>
        <fullName evidence="5">Right handed beta helix domain-containing protein</fullName>
    </recommendedName>
</protein>
<evidence type="ECO:0000256" key="2">
    <source>
        <dbReference type="SAM" id="SignalP"/>
    </source>
</evidence>
<evidence type="ECO:0008006" key="5">
    <source>
        <dbReference type="Google" id="ProtNLM"/>
    </source>
</evidence>
<evidence type="ECO:0000313" key="3">
    <source>
        <dbReference type="EMBL" id="KAF2076248.1"/>
    </source>
</evidence>
<organism evidence="3 4">
    <name type="scientific">Polysphondylium violaceum</name>
    <dbReference type="NCBI Taxonomy" id="133409"/>
    <lineage>
        <taxon>Eukaryota</taxon>
        <taxon>Amoebozoa</taxon>
        <taxon>Evosea</taxon>
        <taxon>Eumycetozoa</taxon>
        <taxon>Dictyostelia</taxon>
        <taxon>Dictyosteliales</taxon>
        <taxon>Dictyosteliaceae</taxon>
        <taxon>Polysphondylium</taxon>
    </lineage>
</organism>
<dbReference type="OrthoDB" id="296301at2759"/>
<sequence>MNYNYLYLFFILSCIILIGRAAVQPIGQACEVYVEHGAMPTNQCGSYKNPCLNVKYAIQSCGQSNAYVVVYFIDGPHTDIGNFNQVFVNQTIVYQAVNIGKATLDMTGIKTPLVTISDTSYTAGQSTDMYANFHMNGVNVVNSNSAASIIQTMVNLTQISVKVDQCGFYSNVGGNGTVFNLKTHYSERQTSTTISITNSSFKNNKGVNGVVLYAQSTDNIYINNCVFYGNSASGVGIINPDTISLVTITQSNFTSNYVQSGGVVHFDSMQVSPVVSSNRFDSNSGGGVRSSAIAMLTTTGIIDNTNFTNNFNLSGVLVYSSIWVNITNSFFTGNNLPQFYGAGVYFEKSGILIYDSVFANNYALYGGAIYSITNIVYTYIPLIKNTIIEDNNATISGGGLFTSGITLKLTNVSIENNLAANGSNFYCLGSQVYTNNTEFLSYTDNAYDNELGIMCGSSTCSIKDISVLVDNEIGCGVYKPPAKKGLTDKEKIGIAVGISSVFIITVIIIIVIIRKKHHHHHYHSIRGGH</sequence>
<dbReference type="Proteomes" id="UP000695562">
    <property type="component" value="Unassembled WGS sequence"/>
</dbReference>
<dbReference type="PANTHER" id="PTHR11319:SF35">
    <property type="entry name" value="OUTER MEMBRANE PROTEIN PMPC-RELATED"/>
    <property type="match status" value="1"/>
</dbReference>
<feature type="transmembrane region" description="Helical" evidence="1">
    <location>
        <begin position="492"/>
        <end position="513"/>
    </location>
</feature>
<keyword evidence="1" id="KW-0812">Transmembrane</keyword>
<keyword evidence="4" id="KW-1185">Reference proteome</keyword>
<dbReference type="EMBL" id="AJWJ01000067">
    <property type="protein sequence ID" value="KAF2076248.1"/>
    <property type="molecule type" value="Genomic_DNA"/>
</dbReference>
<accession>A0A8J4PWE4</accession>
<name>A0A8J4PWE4_9MYCE</name>
<dbReference type="SMART" id="SM00710">
    <property type="entry name" value="PbH1"/>
    <property type="match status" value="5"/>
</dbReference>
<gene>
    <name evidence="3" type="ORF">CYY_002426</name>
</gene>
<keyword evidence="2" id="KW-0732">Signal</keyword>